<evidence type="ECO:0000256" key="1">
    <source>
        <dbReference type="SAM" id="MobiDB-lite"/>
    </source>
</evidence>
<evidence type="ECO:0008006" key="5">
    <source>
        <dbReference type="Google" id="ProtNLM"/>
    </source>
</evidence>
<proteinExistence type="predicted"/>
<dbReference type="EMBL" id="JAKNGE010000041">
    <property type="protein sequence ID" value="MCG4748690.1"/>
    <property type="molecule type" value="Genomic_DNA"/>
</dbReference>
<evidence type="ECO:0000313" key="3">
    <source>
        <dbReference type="EMBL" id="MCG4748690.1"/>
    </source>
</evidence>
<comment type="caution">
    <text evidence="3">The sequence shown here is derived from an EMBL/GenBank/DDBJ whole genome shotgun (WGS) entry which is preliminary data.</text>
</comment>
<sequence length="355" mass="37059">MKFQKAGLSAVMIAMMLLAGGCAGGTQEAGAGVQAEEAGAGTEEAGTGAQEAGTEAQEEKAGTQTAGTEAQEEEAGAQTAETGAQTAGTGAQAAGTRPDTAKATSGNPDREAKKRTPIYADEIKDGVYPIKVDSSSSMFQITACRLTVKDGAMSAVMTMGGTGYLKLYMGTGEAALKASEADYIPYVETAGGAHTFKVPVKALDMEIDCSAFSKKKEKWYDRVLVFCSDSIPPDCLSEENVTTAGTLNLENGMYTAKVVLTGGSGRASVESPASLRVEDGNVFATIIWGSANYDYMKVDGEKFDLISTEGNSAFEIPVAVFDRNMPVIADTVAMSEPHEIEYGLIFDSATIVKVQ</sequence>
<dbReference type="AlphaFoldDB" id="A0AAW5C3S5"/>
<evidence type="ECO:0000313" key="4">
    <source>
        <dbReference type="Proteomes" id="UP001299608"/>
    </source>
</evidence>
<protein>
    <recommendedName>
        <fullName evidence="5">Iron transporter</fullName>
    </recommendedName>
</protein>
<dbReference type="Proteomes" id="UP001299608">
    <property type="component" value="Unassembled WGS sequence"/>
</dbReference>
<feature type="compositionally biased region" description="Low complexity" evidence="1">
    <location>
        <begin position="27"/>
        <end position="55"/>
    </location>
</feature>
<evidence type="ECO:0000256" key="2">
    <source>
        <dbReference type="SAM" id="SignalP"/>
    </source>
</evidence>
<dbReference type="RefSeq" id="WP_118711907.1">
    <property type="nucleotide sequence ID" value="NZ_JAJCID010000037.1"/>
</dbReference>
<accession>A0AAW5C3S5</accession>
<gene>
    <name evidence="3" type="ORF">L0N08_25070</name>
</gene>
<reference evidence="3" key="1">
    <citation type="submission" date="2022-01" db="EMBL/GenBank/DDBJ databases">
        <title>Collection of gut derived symbiotic bacterial strains cultured from healthy donors.</title>
        <authorList>
            <person name="Lin H."/>
            <person name="Kohout C."/>
            <person name="Waligurski E."/>
            <person name="Pamer E.G."/>
        </authorList>
    </citation>
    <scope>NUCLEOTIDE SEQUENCE</scope>
    <source>
        <strain evidence="3">DFI.6.55</strain>
    </source>
</reference>
<feature type="region of interest" description="Disordered" evidence="1">
    <location>
        <begin position="27"/>
        <end position="117"/>
    </location>
</feature>
<feature type="signal peptide" evidence="2">
    <location>
        <begin position="1"/>
        <end position="23"/>
    </location>
</feature>
<name>A0AAW5C3S5_9FIRM</name>
<feature type="chain" id="PRO_5043991864" description="Iron transporter" evidence="2">
    <location>
        <begin position="24"/>
        <end position="355"/>
    </location>
</feature>
<feature type="compositionally biased region" description="Low complexity" evidence="1">
    <location>
        <begin position="76"/>
        <end position="96"/>
    </location>
</feature>
<dbReference type="PROSITE" id="PS51257">
    <property type="entry name" value="PROKAR_LIPOPROTEIN"/>
    <property type="match status" value="1"/>
</dbReference>
<keyword evidence="2" id="KW-0732">Signal</keyword>
<organism evidence="3 4">
    <name type="scientific">Enterocloster aldenensis</name>
    <dbReference type="NCBI Taxonomy" id="358742"/>
    <lineage>
        <taxon>Bacteria</taxon>
        <taxon>Bacillati</taxon>
        <taxon>Bacillota</taxon>
        <taxon>Clostridia</taxon>
        <taxon>Lachnospirales</taxon>
        <taxon>Lachnospiraceae</taxon>
        <taxon>Enterocloster</taxon>
    </lineage>
</organism>